<dbReference type="EMBL" id="BMAW01095239">
    <property type="protein sequence ID" value="GFS69341.1"/>
    <property type="molecule type" value="Genomic_DNA"/>
</dbReference>
<dbReference type="AlphaFoldDB" id="A0A8X6MND0"/>
<evidence type="ECO:0000313" key="2">
    <source>
        <dbReference type="Proteomes" id="UP000887013"/>
    </source>
</evidence>
<dbReference type="Proteomes" id="UP000887013">
    <property type="component" value="Unassembled WGS sequence"/>
</dbReference>
<comment type="caution">
    <text evidence="1">The sequence shown here is derived from an EMBL/GenBank/DDBJ whole genome shotgun (WGS) entry which is preliminary data.</text>
</comment>
<accession>A0A8X6MND0</accession>
<keyword evidence="2" id="KW-1185">Reference proteome</keyword>
<sequence length="100" mass="11329">MRVALIGCGACSPRVDSLSSFFCHSCIHHLVDFSPEGRPAFAQTHRESELRFRFSFAFALNSCGTHLLRKLVTFLCFEGHLINDVPDRAPHYPTVIRLPR</sequence>
<organism evidence="1 2">
    <name type="scientific">Nephila pilipes</name>
    <name type="common">Giant wood spider</name>
    <name type="synonym">Nephila maculata</name>
    <dbReference type="NCBI Taxonomy" id="299642"/>
    <lineage>
        <taxon>Eukaryota</taxon>
        <taxon>Metazoa</taxon>
        <taxon>Ecdysozoa</taxon>
        <taxon>Arthropoda</taxon>
        <taxon>Chelicerata</taxon>
        <taxon>Arachnida</taxon>
        <taxon>Araneae</taxon>
        <taxon>Araneomorphae</taxon>
        <taxon>Entelegynae</taxon>
        <taxon>Araneoidea</taxon>
        <taxon>Nephilidae</taxon>
        <taxon>Nephila</taxon>
    </lineage>
</organism>
<proteinExistence type="predicted"/>
<reference evidence="1" key="1">
    <citation type="submission" date="2020-08" db="EMBL/GenBank/DDBJ databases">
        <title>Multicomponent nature underlies the extraordinary mechanical properties of spider dragline silk.</title>
        <authorList>
            <person name="Kono N."/>
            <person name="Nakamura H."/>
            <person name="Mori M."/>
            <person name="Yoshida Y."/>
            <person name="Ohtoshi R."/>
            <person name="Malay A.D."/>
            <person name="Moran D.A.P."/>
            <person name="Tomita M."/>
            <person name="Numata K."/>
            <person name="Arakawa K."/>
        </authorList>
    </citation>
    <scope>NUCLEOTIDE SEQUENCE</scope>
</reference>
<gene>
    <name evidence="1" type="ORF">NPIL_13651</name>
</gene>
<protein>
    <submittedName>
        <fullName evidence="1">Uncharacterized protein</fullName>
    </submittedName>
</protein>
<name>A0A8X6MND0_NEPPI</name>
<evidence type="ECO:0000313" key="1">
    <source>
        <dbReference type="EMBL" id="GFS69341.1"/>
    </source>
</evidence>